<evidence type="ECO:0000313" key="1">
    <source>
        <dbReference type="EMBL" id="KAJ7093463.1"/>
    </source>
</evidence>
<evidence type="ECO:0000313" key="2">
    <source>
        <dbReference type="Proteomes" id="UP001222325"/>
    </source>
</evidence>
<proteinExistence type="predicted"/>
<protein>
    <recommendedName>
        <fullName evidence="3">F-box domain-containing protein</fullName>
    </recommendedName>
</protein>
<dbReference type="Proteomes" id="UP001222325">
    <property type="component" value="Unassembled WGS sequence"/>
</dbReference>
<reference evidence="1" key="1">
    <citation type="submission" date="2023-03" db="EMBL/GenBank/DDBJ databases">
        <title>Massive genome expansion in bonnet fungi (Mycena s.s.) driven by repeated elements and novel gene families across ecological guilds.</title>
        <authorList>
            <consortium name="Lawrence Berkeley National Laboratory"/>
            <person name="Harder C.B."/>
            <person name="Miyauchi S."/>
            <person name="Viragh M."/>
            <person name="Kuo A."/>
            <person name="Thoen E."/>
            <person name="Andreopoulos B."/>
            <person name="Lu D."/>
            <person name="Skrede I."/>
            <person name="Drula E."/>
            <person name="Henrissat B."/>
            <person name="Morin E."/>
            <person name="Kohler A."/>
            <person name="Barry K."/>
            <person name="LaButti K."/>
            <person name="Morin E."/>
            <person name="Salamov A."/>
            <person name="Lipzen A."/>
            <person name="Mereny Z."/>
            <person name="Hegedus B."/>
            <person name="Baldrian P."/>
            <person name="Stursova M."/>
            <person name="Weitz H."/>
            <person name="Taylor A."/>
            <person name="Grigoriev I.V."/>
            <person name="Nagy L.G."/>
            <person name="Martin F."/>
            <person name="Kauserud H."/>
        </authorList>
    </citation>
    <scope>NUCLEOTIDE SEQUENCE</scope>
    <source>
        <strain evidence="1">CBHHK173m</strain>
    </source>
</reference>
<comment type="caution">
    <text evidence="1">The sequence shown here is derived from an EMBL/GenBank/DDBJ whole genome shotgun (WGS) entry which is preliminary data.</text>
</comment>
<evidence type="ECO:0008006" key="3">
    <source>
        <dbReference type="Google" id="ProtNLM"/>
    </source>
</evidence>
<dbReference type="AlphaFoldDB" id="A0AAD6XR93"/>
<dbReference type="SUPFAM" id="SSF52058">
    <property type="entry name" value="L domain-like"/>
    <property type="match status" value="1"/>
</dbReference>
<gene>
    <name evidence="1" type="ORF">B0H15DRAFT_947585</name>
</gene>
<sequence>MTVVSLPPEVWMYIQRLATSETSPLTLAYADRFQYVPHADPLEHLEGFLRAACSFALVCRLFNSVATDILYENVRVDERFPILRTALEGRDAGRLVRSIRLSPRHSEHNYEILALCPFVQVIVQPDDGLPIFSGRVSVVSSPSREPVLPELLALRHVYCSELLIDSRLLIEVLQTSPNIEYLSVMQSPYTLPVDALALLGLPAIANLKGLALPLLVRQAIPSSIFRMNLQGLTRLHCFPSTLALAEFPTLPSLHVLEILGSRSTMFFPLIFSRCPRLHELCYDVRNSQSLRCYDVQGRLTPLPRSSSLSIIHLHSAVTVEYDWLSFRAHFGLFLGPGFPVFPRLVLHGSQWHRVVADPKFTSRFVYGLRRRGCRLEFPEGHVLM</sequence>
<name>A0AAD6XR93_9AGAR</name>
<accession>A0AAD6XR93</accession>
<keyword evidence="2" id="KW-1185">Reference proteome</keyword>
<dbReference type="EMBL" id="JARJCN010000016">
    <property type="protein sequence ID" value="KAJ7093463.1"/>
    <property type="molecule type" value="Genomic_DNA"/>
</dbReference>
<organism evidence="1 2">
    <name type="scientific">Mycena belliarum</name>
    <dbReference type="NCBI Taxonomy" id="1033014"/>
    <lineage>
        <taxon>Eukaryota</taxon>
        <taxon>Fungi</taxon>
        <taxon>Dikarya</taxon>
        <taxon>Basidiomycota</taxon>
        <taxon>Agaricomycotina</taxon>
        <taxon>Agaricomycetes</taxon>
        <taxon>Agaricomycetidae</taxon>
        <taxon>Agaricales</taxon>
        <taxon>Marasmiineae</taxon>
        <taxon>Mycenaceae</taxon>
        <taxon>Mycena</taxon>
    </lineage>
</organism>